<accession>K9L3W1</accession>
<evidence type="ECO:0000313" key="2">
    <source>
        <dbReference type="Proteomes" id="UP000010999"/>
    </source>
</evidence>
<evidence type="ECO:0000313" key="1">
    <source>
        <dbReference type="EMBL" id="AEZ66339.1"/>
    </source>
</evidence>
<keyword evidence="2" id="KW-1185">Reference proteome</keyword>
<dbReference type="KEGG" id="vg:14515368"/>
<name>K9L3W1_9CAUD</name>
<dbReference type="GO" id="GO:0004519">
    <property type="term" value="F:endonuclease activity"/>
    <property type="evidence" value="ECO:0007669"/>
    <property type="project" value="UniProtKB-KW"/>
</dbReference>
<keyword evidence="1" id="KW-0378">Hydrolase</keyword>
<sequence length="167" mass="19468">MEIKHKICLIPQTAWDNNLRSYLTKTQWDKIRKKSYAEHNWHCQICGGQGGNGRSHAVECHESWAFENGEVKLIGLMCLCPPCHEFHHPGLAEKNGKLERAIKQFMKVNGITRDQAITYLKSEFATWRQRSTQEWSLNIDYLSEYMGPDFKFKRPAKEEEDDFGSAF</sequence>
<keyword evidence="1" id="KW-0255">Endonuclease</keyword>
<keyword evidence="1" id="KW-0540">Nuclease</keyword>
<gene>
    <name evidence="1" type="ORF">phiTE_173</name>
</gene>
<dbReference type="Proteomes" id="UP000010999">
    <property type="component" value="Segment"/>
</dbReference>
<dbReference type="RefSeq" id="YP_007392635.1">
    <property type="nucleotide sequence ID" value="NC_020201.1"/>
</dbReference>
<reference evidence="1 2" key="2">
    <citation type="journal article" date="2012" name="PLoS Genet.">
        <title>Viral evasion of a bacterial suicide system by RNA-based molecular mimicry enables infectious altruism.</title>
        <authorList>
            <person name="Blower T.R."/>
            <person name="Evans T.J."/>
            <person name="Przybilski R."/>
            <person name="Fineran P.C."/>
            <person name="Salmond G.P."/>
        </authorList>
    </citation>
    <scope>NUCLEOTIDE SEQUENCE [LARGE SCALE GENOMIC DNA]</scope>
</reference>
<protein>
    <submittedName>
        <fullName evidence="1">HNH endonuclease</fullName>
    </submittedName>
</protein>
<dbReference type="OrthoDB" id="12953at10239"/>
<dbReference type="EMBL" id="JQ015307">
    <property type="protein sequence ID" value="AEZ66339.1"/>
    <property type="molecule type" value="Genomic_DNA"/>
</dbReference>
<organism evidence="1 2">
    <name type="scientific">Pectobacterium phage phiTE</name>
    <dbReference type="NCBI Taxonomy" id="1116482"/>
    <lineage>
        <taxon>Viruses</taxon>
        <taxon>Duplodnaviria</taxon>
        <taxon>Heunggongvirae</taxon>
        <taxon>Uroviricota</taxon>
        <taxon>Caudoviricetes</taxon>
        <taxon>Vequintavirinae</taxon>
        <taxon>Certrevirus</taxon>
        <taxon>Certrevirus phiTE</taxon>
    </lineage>
</organism>
<proteinExistence type="predicted"/>
<reference evidence="2" key="1">
    <citation type="submission" date="2011-11" db="EMBL/GenBank/DDBJ databases">
        <title>Escape from toxin-antitoxin mediated abortive infection can occur by recombination within a generalized transducing phage of Pectobacterium atrosepticum.</title>
        <authorList>
            <person name="Blower T.R."/>
            <person name="Evans T.J."/>
            <person name="Przybilski R."/>
            <person name="Fineran P.C."/>
            <person name="Salmond G.P.C."/>
        </authorList>
    </citation>
    <scope>NUCLEOTIDE SEQUENCE [LARGE SCALE GENOMIC DNA]</scope>
</reference>
<dbReference type="GeneID" id="14515368"/>